<evidence type="ECO:0000256" key="7">
    <source>
        <dbReference type="PROSITE-ProRule" id="PRU00042"/>
    </source>
</evidence>
<dbReference type="GO" id="GO:0008270">
    <property type="term" value="F:zinc ion binding"/>
    <property type="evidence" value="ECO:0007669"/>
    <property type="project" value="UniProtKB-KW"/>
</dbReference>
<keyword evidence="2" id="KW-0479">Metal-binding</keyword>
<gene>
    <name evidence="10" type="ORF">GGI25_004209</name>
</gene>
<organism evidence="10 11">
    <name type="scientific">Coemansia spiralis</name>
    <dbReference type="NCBI Taxonomy" id="417178"/>
    <lineage>
        <taxon>Eukaryota</taxon>
        <taxon>Fungi</taxon>
        <taxon>Fungi incertae sedis</taxon>
        <taxon>Zoopagomycota</taxon>
        <taxon>Kickxellomycotina</taxon>
        <taxon>Kickxellomycetes</taxon>
        <taxon>Kickxellales</taxon>
        <taxon>Kickxellaceae</taxon>
        <taxon>Coemansia</taxon>
    </lineage>
</organism>
<dbReference type="SMART" id="SM00355">
    <property type="entry name" value="ZnF_C2H2"/>
    <property type="match status" value="2"/>
</dbReference>
<keyword evidence="5" id="KW-0862">Zinc</keyword>
<dbReference type="PANTHER" id="PTHR16515:SF66">
    <property type="entry name" value="C2H2-TYPE DOMAIN-CONTAINING PROTEIN"/>
    <property type="match status" value="1"/>
</dbReference>
<dbReference type="Proteomes" id="UP001151518">
    <property type="component" value="Unassembled WGS sequence"/>
</dbReference>
<dbReference type="GO" id="GO:0010468">
    <property type="term" value="P:regulation of gene expression"/>
    <property type="evidence" value="ECO:0007669"/>
    <property type="project" value="TreeGrafter"/>
</dbReference>
<sequence>MHRLTSTTAAPLPVLMPISSLQSSLSTPSLSPSLTASSACAAGSSEHCADIEAKPQKGNKKRKLTSQEANGAESQDGGQTNDQQQDQTQRQQRRRETTKERKYPCTVCGKRFTRPSSLACHRRIHTGEKPHICHFPSCGKQFSVQSNLRRHMRIHEKTILPSPTTSTIATGSSTPSLDIQTSEQNPAATVAEDTGKTKRKAGNAGVKRKNTAKWNKAAIDKDMQSKHQQQQVQQTQLAQQQQQQQQQQRGFRALLLCLH</sequence>
<protein>
    <recommendedName>
        <fullName evidence="9">C2H2-type domain-containing protein</fullName>
    </recommendedName>
</protein>
<dbReference type="GO" id="GO:0005634">
    <property type="term" value="C:nucleus"/>
    <property type="evidence" value="ECO:0007669"/>
    <property type="project" value="UniProtKB-SubCell"/>
</dbReference>
<dbReference type="OrthoDB" id="6077919at2759"/>
<feature type="region of interest" description="Disordered" evidence="8">
    <location>
        <begin position="46"/>
        <end position="102"/>
    </location>
</feature>
<evidence type="ECO:0000313" key="10">
    <source>
        <dbReference type="EMBL" id="KAJ2674822.1"/>
    </source>
</evidence>
<comment type="caution">
    <text evidence="10">The sequence shown here is derived from an EMBL/GenBank/DDBJ whole genome shotgun (WGS) entry which is preliminary data.</text>
</comment>
<feature type="domain" description="C2H2-type" evidence="9">
    <location>
        <begin position="131"/>
        <end position="155"/>
    </location>
</feature>
<proteinExistence type="predicted"/>
<evidence type="ECO:0000256" key="5">
    <source>
        <dbReference type="ARBA" id="ARBA00022833"/>
    </source>
</evidence>
<feature type="compositionally biased region" description="Basic residues" evidence="8">
    <location>
        <begin position="197"/>
        <end position="210"/>
    </location>
</feature>
<keyword evidence="4 7" id="KW-0863">Zinc-finger</keyword>
<evidence type="ECO:0000256" key="8">
    <source>
        <dbReference type="SAM" id="MobiDB-lite"/>
    </source>
</evidence>
<dbReference type="InterPro" id="IPR050331">
    <property type="entry name" value="Zinc_finger"/>
</dbReference>
<feature type="region of interest" description="Disordered" evidence="8">
    <location>
        <begin position="162"/>
        <end position="210"/>
    </location>
</feature>
<evidence type="ECO:0000256" key="3">
    <source>
        <dbReference type="ARBA" id="ARBA00022737"/>
    </source>
</evidence>
<evidence type="ECO:0000256" key="4">
    <source>
        <dbReference type="ARBA" id="ARBA00022771"/>
    </source>
</evidence>
<feature type="domain" description="C2H2-type" evidence="9">
    <location>
        <begin position="103"/>
        <end position="130"/>
    </location>
</feature>
<evidence type="ECO:0000256" key="1">
    <source>
        <dbReference type="ARBA" id="ARBA00004123"/>
    </source>
</evidence>
<dbReference type="PANTHER" id="PTHR16515">
    <property type="entry name" value="PR DOMAIN ZINC FINGER PROTEIN"/>
    <property type="match status" value="1"/>
</dbReference>
<evidence type="ECO:0000256" key="2">
    <source>
        <dbReference type="ARBA" id="ARBA00022723"/>
    </source>
</evidence>
<name>A0A9W8G0T3_9FUNG</name>
<dbReference type="PROSITE" id="PS00028">
    <property type="entry name" value="ZINC_FINGER_C2H2_1"/>
    <property type="match status" value="2"/>
</dbReference>
<evidence type="ECO:0000256" key="6">
    <source>
        <dbReference type="ARBA" id="ARBA00023242"/>
    </source>
</evidence>
<dbReference type="PROSITE" id="PS50157">
    <property type="entry name" value="ZINC_FINGER_C2H2_2"/>
    <property type="match status" value="2"/>
</dbReference>
<dbReference type="FunFam" id="3.30.160.60:FF:000624">
    <property type="entry name" value="zinc finger protein 697"/>
    <property type="match status" value="1"/>
</dbReference>
<feature type="compositionally biased region" description="Low complexity" evidence="8">
    <location>
        <begin position="75"/>
        <end position="90"/>
    </location>
</feature>
<keyword evidence="6" id="KW-0539">Nucleus</keyword>
<evidence type="ECO:0000313" key="11">
    <source>
        <dbReference type="Proteomes" id="UP001151518"/>
    </source>
</evidence>
<dbReference type="Gene3D" id="3.30.160.60">
    <property type="entry name" value="Classic Zinc Finger"/>
    <property type="match status" value="2"/>
</dbReference>
<dbReference type="FunFam" id="3.30.160.60:FF:000744">
    <property type="entry name" value="zinc finger E-box-binding homeobox 1"/>
    <property type="match status" value="1"/>
</dbReference>
<comment type="subcellular location">
    <subcellularLocation>
        <location evidence="1">Nucleus</location>
    </subcellularLocation>
</comment>
<dbReference type="InterPro" id="IPR036236">
    <property type="entry name" value="Znf_C2H2_sf"/>
</dbReference>
<accession>A0A9W8G0T3</accession>
<keyword evidence="3" id="KW-0677">Repeat</keyword>
<evidence type="ECO:0000259" key="9">
    <source>
        <dbReference type="PROSITE" id="PS50157"/>
    </source>
</evidence>
<dbReference type="EMBL" id="JANBTW010000053">
    <property type="protein sequence ID" value="KAJ2674822.1"/>
    <property type="molecule type" value="Genomic_DNA"/>
</dbReference>
<dbReference type="AlphaFoldDB" id="A0A9W8G0T3"/>
<dbReference type="Pfam" id="PF00096">
    <property type="entry name" value="zf-C2H2"/>
    <property type="match status" value="2"/>
</dbReference>
<feature type="compositionally biased region" description="Polar residues" evidence="8">
    <location>
        <begin position="162"/>
        <end position="187"/>
    </location>
</feature>
<dbReference type="InterPro" id="IPR013087">
    <property type="entry name" value="Znf_C2H2_type"/>
</dbReference>
<dbReference type="SUPFAM" id="SSF57667">
    <property type="entry name" value="beta-beta-alpha zinc fingers"/>
    <property type="match status" value="1"/>
</dbReference>
<reference evidence="10" key="1">
    <citation type="submission" date="2022-07" db="EMBL/GenBank/DDBJ databases">
        <title>Phylogenomic reconstructions and comparative analyses of Kickxellomycotina fungi.</title>
        <authorList>
            <person name="Reynolds N.K."/>
            <person name="Stajich J.E."/>
            <person name="Barry K."/>
            <person name="Grigoriev I.V."/>
            <person name="Crous P."/>
            <person name="Smith M.E."/>
        </authorList>
    </citation>
    <scope>NUCLEOTIDE SEQUENCE</scope>
    <source>
        <strain evidence="10">NRRL 3115</strain>
    </source>
</reference>